<reference evidence="2 3" key="1">
    <citation type="submission" date="2018-10" db="EMBL/GenBank/DDBJ databases">
        <authorList>
            <consortium name="Pathogen Informatics"/>
        </authorList>
    </citation>
    <scope>NUCLEOTIDE SEQUENCE [LARGE SCALE GENOMIC DNA]</scope>
</reference>
<dbReference type="GO" id="GO:0016281">
    <property type="term" value="C:eukaryotic translation initiation factor 4F complex"/>
    <property type="evidence" value="ECO:0007669"/>
    <property type="project" value="TreeGrafter"/>
</dbReference>
<proteinExistence type="inferred from homology"/>
<dbReference type="PANTHER" id="PTHR11960">
    <property type="entry name" value="EUKARYOTIC TRANSLATION INITIATION FACTOR 4E RELATED"/>
    <property type="match status" value="1"/>
</dbReference>
<dbReference type="InterPro" id="IPR023398">
    <property type="entry name" value="TIF_eIF4e-like"/>
</dbReference>
<evidence type="ECO:0000313" key="2">
    <source>
        <dbReference type="EMBL" id="VDD77865.1"/>
    </source>
</evidence>
<organism evidence="2 3">
    <name type="scientific">Mesocestoides corti</name>
    <name type="common">Flatworm</name>
    <dbReference type="NCBI Taxonomy" id="53468"/>
    <lineage>
        <taxon>Eukaryota</taxon>
        <taxon>Metazoa</taxon>
        <taxon>Spiralia</taxon>
        <taxon>Lophotrochozoa</taxon>
        <taxon>Platyhelminthes</taxon>
        <taxon>Cestoda</taxon>
        <taxon>Eucestoda</taxon>
        <taxon>Cyclophyllidea</taxon>
        <taxon>Mesocestoididae</taxon>
        <taxon>Mesocestoides</taxon>
    </lineage>
</organism>
<evidence type="ECO:0008006" key="4">
    <source>
        <dbReference type="Google" id="ProtNLM"/>
    </source>
</evidence>
<name>A0A0R3UAB9_MESCO</name>
<dbReference type="GO" id="GO:0000340">
    <property type="term" value="F:RNA 7-methylguanosine cap binding"/>
    <property type="evidence" value="ECO:0007669"/>
    <property type="project" value="TreeGrafter"/>
</dbReference>
<dbReference type="SUPFAM" id="SSF55418">
    <property type="entry name" value="eIF4e-like"/>
    <property type="match status" value="1"/>
</dbReference>
<dbReference type="InterPro" id="IPR001040">
    <property type="entry name" value="TIF_eIF_4E"/>
</dbReference>
<dbReference type="Gene3D" id="3.30.760.10">
    <property type="entry name" value="RNA Cap, Translation Initiation Factor Eif4e"/>
    <property type="match status" value="1"/>
</dbReference>
<keyword evidence="1" id="KW-0648">Protein biosynthesis</keyword>
<evidence type="ECO:0000313" key="3">
    <source>
        <dbReference type="Proteomes" id="UP000267029"/>
    </source>
</evidence>
<dbReference type="OrthoDB" id="590761at2759"/>
<dbReference type="EMBL" id="UXSR01001067">
    <property type="protein sequence ID" value="VDD77865.1"/>
    <property type="molecule type" value="Genomic_DNA"/>
</dbReference>
<keyword evidence="1" id="KW-0694">RNA-binding</keyword>
<keyword evidence="1" id="KW-0396">Initiation factor</keyword>
<dbReference type="STRING" id="53468.A0A0R3UAB9"/>
<dbReference type="GO" id="GO:0003743">
    <property type="term" value="F:translation initiation factor activity"/>
    <property type="evidence" value="ECO:0007669"/>
    <property type="project" value="UniProtKB-KW"/>
</dbReference>
<gene>
    <name evidence="2" type="ORF">MCOS_LOCUS3868</name>
</gene>
<sequence length="216" mass="24903">MRVHVPKVTNIPAESRSCLRSQVRTCVPIGGYTRVFDWLSCARFNELPEKQSNDAKAKHEGHRIRRLGKCSTVEEFWTEFKKAEKPSELQFTEAYYLMREPYDPQWEKPEHAGGGRWRLRHTECGNADYLWCELVMSAIGEKLTQLVDADNDIVGVGVSPRPSSVVIEIWTSALDFEASKTEEFAQRFNNLLPQPFYFKLVYYESFADVKKKGASK</sequence>
<protein>
    <recommendedName>
        <fullName evidence="4">Eukaryotic translation initiation factor 4E type 3</fullName>
    </recommendedName>
</protein>
<dbReference type="Pfam" id="PF01652">
    <property type="entry name" value="IF4E"/>
    <property type="match status" value="1"/>
</dbReference>
<evidence type="ECO:0000256" key="1">
    <source>
        <dbReference type="RuleBase" id="RU004374"/>
    </source>
</evidence>
<dbReference type="AlphaFoldDB" id="A0A0R3UAB9"/>
<accession>A0A0R3UAB9</accession>
<dbReference type="PANTHER" id="PTHR11960:SF18">
    <property type="entry name" value="EUKARYOTIC TRANSLATION INITIATION FACTOR 4E HOMOLOGOUS PROTEIN, ISOFORM B"/>
    <property type="match status" value="1"/>
</dbReference>
<keyword evidence="3" id="KW-1185">Reference proteome</keyword>
<dbReference type="Proteomes" id="UP000267029">
    <property type="component" value="Unassembled WGS sequence"/>
</dbReference>
<comment type="similarity">
    <text evidence="1">Belongs to the eukaryotic initiation factor 4E family.</text>
</comment>